<dbReference type="InParanoid" id="A0A1E7EK81"/>
<dbReference type="GO" id="GO:0000287">
    <property type="term" value="F:magnesium ion binding"/>
    <property type="evidence" value="ECO:0007669"/>
    <property type="project" value="InterPro"/>
</dbReference>
<name>A0A1E7EK81_9STRA</name>
<evidence type="ECO:0000256" key="1">
    <source>
        <dbReference type="SAM" id="MobiDB-lite"/>
    </source>
</evidence>
<dbReference type="InterPro" id="IPR036614">
    <property type="entry name" value="RusA-like_sf"/>
</dbReference>
<dbReference type="SUPFAM" id="SSF103084">
    <property type="entry name" value="Holliday junction resolvase RusA"/>
    <property type="match status" value="1"/>
</dbReference>
<feature type="region of interest" description="Disordered" evidence="1">
    <location>
        <begin position="1"/>
        <end position="30"/>
    </location>
</feature>
<dbReference type="Gene3D" id="3.30.1330.70">
    <property type="entry name" value="Holliday junction resolvase RusA"/>
    <property type="match status" value="1"/>
</dbReference>
<dbReference type="Proteomes" id="UP000095751">
    <property type="component" value="Unassembled WGS sequence"/>
</dbReference>
<dbReference type="EMBL" id="KV784416">
    <property type="protein sequence ID" value="OEU06292.1"/>
    <property type="molecule type" value="Genomic_DNA"/>
</dbReference>
<gene>
    <name evidence="2" type="ORF">FRACYDRAFT_255328</name>
</gene>
<dbReference type="KEGG" id="fcy:FRACYDRAFT_255328"/>
<feature type="compositionally biased region" description="Basic residues" evidence="1">
    <location>
        <begin position="12"/>
        <end position="25"/>
    </location>
</feature>
<keyword evidence="3" id="KW-1185">Reference proteome</keyword>
<evidence type="ECO:0000313" key="3">
    <source>
        <dbReference type="Proteomes" id="UP000095751"/>
    </source>
</evidence>
<protein>
    <submittedName>
        <fullName evidence="2">Uncharacterized protein</fullName>
    </submittedName>
</protein>
<proteinExistence type="predicted"/>
<dbReference type="GO" id="GO:0006281">
    <property type="term" value="P:DNA repair"/>
    <property type="evidence" value="ECO:0007669"/>
    <property type="project" value="InterPro"/>
</dbReference>
<feature type="compositionally biased region" description="Polar residues" evidence="1">
    <location>
        <begin position="1"/>
        <end position="11"/>
    </location>
</feature>
<evidence type="ECO:0000313" key="2">
    <source>
        <dbReference type="EMBL" id="OEU06292.1"/>
    </source>
</evidence>
<feature type="compositionally biased region" description="Low complexity" evidence="1">
    <location>
        <begin position="187"/>
        <end position="200"/>
    </location>
</feature>
<accession>A0A1E7EK81</accession>
<organism evidence="2 3">
    <name type="scientific">Fragilariopsis cylindrus CCMP1102</name>
    <dbReference type="NCBI Taxonomy" id="635003"/>
    <lineage>
        <taxon>Eukaryota</taxon>
        <taxon>Sar</taxon>
        <taxon>Stramenopiles</taxon>
        <taxon>Ochrophyta</taxon>
        <taxon>Bacillariophyta</taxon>
        <taxon>Bacillariophyceae</taxon>
        <taxon>Bacillariophycidae</taxon>
        <taxon>Bacillariales</taxon>
        <taxon>Bacillariaceae</taxon>
        <taxon>Fragilariopsis</taxon>
    </lineage>
</organism>
<reference evidence="2 3" key="1">
    <citation type="submission" date="2016-09" db="EMBL/GenBank/DDBJ databases">
        <title>Extensive genetic diversity and differential bi-allelic expression allows diatom success in the polar Southern Ocean.</title>
        <authorList>
            <consortium name="DOE Joint Genome Institute"/>
            <person name="Mock T."/>
            <person name="Otillar R.P."/>
            <person name="Strauss J."/>
            <person name="Dupont C."/>
            <person name="Frickenhaus S."/>
            <person name="Maumus F."/>
            <person name="Mcmullan M."/>
            <person name="Sanges R."/>
            <person name="Schmutz J."/>
            <person name="Toseland A."/>
            <person name="Valas R."/>
            <person name="Veluchamy A."/>
            <person name="Ward B.J."/>
            <person name="Allen A."/>
            <person name="Barry K."/>
            <person name="Falciatore A."/>
            <person name="Ferrante M."/>
            <person name="Fortunato A.E."/>
            <person name="Gloeckner G."/>
            <person name="Gruber A."/>
            <person name="Hipkin R."/>
            <person name="Janech M."/>
            <person name="Kroth P."/>
            <person name="Leese F."/>
            <person name="Lindquist E."/>
            <person name="Lyon B.R."/>
            <person name="Martin J."/>
            <person name="Mayer C."/>
            <person name="Parker M."/>
            <person name="Quesneville H."/>
            <person name="Raymond J."/>
            <person name="Uhlig C."/>
            <person name="Valentin K.U."/>
            <person name="Worden A.Z."/>
            <person name="Armbrust E.V."/>
            <person name="Bowler C."/>
            <person name="Green B."/>
            <person name="Moulton V."/>
            <person name="Van Oosterhout C."/>
            <person name="Grigoriev I."/>
        </authorList>
    </citation>
    <scope>NUCLEOTIDE SEQUENCE [LARGE SCALE GENOMIC DNA]</scope>
    <source>
        <strain evidence="2 3">CCMP1102</strain>
    </source>
</reference>
<feature type="region of interest" description="Disordered" evidence="1">
    <location>
        <begin position="179"/>
        <end position="200"/>
    </location>
</feature>
<dbReference type="GO" id="GO:0006310">
    <property type="term" value="P:DNA recombination"/>
    <property type="evidence" value="ECO:0007669"/>
    <property type="project" value="InterPro"/>
</dbReference>
<sequence>MSSLKRTSPTNLKKKSTDKKRTNKKKERENHYSVDLSCPCVSNSKEMKATILGIPLSYKRSGRNKRMSYDQQSLEKKSFVDAINNLFQISRKEIVPFGKAKIEVRATFIFTRKCIMNDVDNLTKFILDCFQIGKIYHDDRQVMRLIVEKKTGTQAMTNFHVLLYDDVRHDVIIDLLDEEENEDDDNSNNNNDNNLIDLTL</sequence>
<dbReference type="Pfam" id="PF05866">
    <property type="entry name" value="RusA"/>
    <property type="match status" value="1"/>
</dbReference>
<dbReference type="InterPro" id="IPR008822">
    <property type="entry name" value="Endonuclease_RusA-like"/>
</dbReference>
<dbReference type="AlphaFoldDB" id="A0A1E7EK81"/>